<dbReference type="Gene3D" id="3.40.50.1820">
    <property type="entry name" value="alpha/beta hydrolase"/>
    <property type="match status" value="1"/>
</dbReference>
<gene>
    <name evidence="3" type="primary">LOC116217127</name>
</gene>
<dbReference type="AlphaFoldDB" id="A0A803YAH7"/>
<dbReference type="Pfam" id="PF00135">
    <property type="entry name" value="COesterase"/>
    <property type="match status" value="1"/>
</dbReference>
<dbReference type="Ensembl" id="ENSMGAT00000034830.1">
    <property type="protein sequence ID" value="ENSMGAP00000028774.1"/>
    <property type="gene ID" value="ENSMGAG00000020122.1"/>
</dbReference>
<evidence type="ECO:0000313" key="3">
    <source>
        <dbReference type="Ensembl" id="ENSMGAP00000028774.1"/>
    </source>
</evidence>
<dbReference type="PANTHER" id="PTHR11559">
    <property type="entry name" value="CARBOXYLESTERASE"/>
    <property type="match status" value="1"/>
</dbReference>
<reference evidence="3 4" key="1">
    <citation type="journal article" date="2010" name="PLoS Biol.">
        <title>Multi-platform next-generation sequencing of the domestic turkey (Meleagris gallopavo): genome assembly and analysis.</title>
        <authorList>
            <person name="Dalloul R.A."/>
            <person name="Long J.A."/>
            <person name="Zimin A.V."/>
            <person name="Aslam L."/>
            <person name="Beal K."/>
            <person name="Blomberg L.A."/>
            <person name="Bouffard P."/>
            <person name="Burt D.W."/>
            <person name="Crasta O."/>
            <person name="Crooijmans R.P."/>
            <person name="Cooper K."/>
            <person name="Coulombe R.A."/>
            <person name="De S."/>
            <person name="Delany M.E."/>
            <person name="Dodgson J.B."/>
            <person name="Dong J.J."/>
            <person name="Evans C."/>
            <person name="Frederickson K.M."/>
            <person name="Flicek P."/>
            <person name="Florea L."/>
            <person name="Folkerts O."/>
            <person name="Groenen M.A."/>
            <person name="Harkins T.T."/>
            <person name="Herrero J."/>
            <person name="Hoffmann S."/>
            <person name="Megens H.J."/>
            <person name="Jiang A."/>
            <person name="de Jong P."/>
            <person name="Kaiser P."/>
            <person name="Kim H."/>
            <person name="Kim K.W."/>
            <person name="Kim S."/>
            <person name="Langenberger D."/>
            <person name="Lee M.K."/>
            <person name="Lee T."/>
            <person name="Mane S."/>
            <person name="Marcais G."/>
            <person name="Marz M."/>
            <person name="McElroy A.P."/>
            <person name="Modise T."/>
            <person name="Nefedov M."/>
            <person name="Notredame C."/>
            <person name="Paton I.R."/>
            <person name="Payne W.S."/>
            <person name="Pertea G."/>
            <person name="Prickett D."/>
            <person name="Puiu D."/>
            <person name="Qioa D."/>
            <person name="Raineri E."/>
            <person name="Ruffier M."/>
            <person name="Salzberg S.L."/>
            <person name="Schatz M.C."/>
            <person name="Scheuring C."/>
            <person name="Schmidt C.J."/>
            <person name="Schroeder S."/>
            <person name="Searle S.M."/>
            <person name="Smith E.J."/>
            <person name="Smith J."/>
            <person name="Sonstegard T.S."/>
            <person name="Stadler P.F."/>
            <person name="Tafer H."/>
            <person name="Tu Z.J."/>
            <person name="Van Tassell C.P."/>
            <person name="Vilella A.J."/>
            <person name="Williams K.P."/>
            <person name="Yorke J.A."/>
            <person name="Zhang L."/>
            <person name="Zhang H.B."/>
            <person name="Zhang X."/>
            <person name="Zhang Y."/>
            <person name="Reed K.M."/>
        </authorList>
    </citation>
    <scope>NUCLEOTIDE SEQUENCE [LARGE SCALE GENOMIC DNA]</scope>
</reference>
<keyword evidence="4" id="KW-1185">Reference proteome</keyword>
<feature type="domain" description="Carboxylesterase type B" evidence="2">
    <location>
        <begin position="2"/>
        <end position="264"/>
    </location>
</feature>
<sequence>SSSAALVECLRGKTEEEIEQITLKMVAMFIGSCVDGVFFPKSPRQLLSEKAISAIPYIVGITNSEFGWDGDVWSLARDMQVALSVYTVTPFRVGSHYKKYLSCSFQGFTSDIIDLVFNEYIGKAESRAQVRDGLLDAIGDHLFVLSAIEVARYHRDAGHPVYFYEFQHRPSSASGVVPEFVKADHGSEIAFVFGKPFLAGNATEEENKLSRTVMKYWTNFARNGNPNGEGLVHWPQYDLDERYLEIDLIQKAAKKLKEDKMEFWVQLTKQMRSERRREHTDL</sequence>
<proteinExistence type="inferred from homology"/>
<dbReference type="GeneTree" id="ENSGT00940000155200"/>
<protein>
    <recommendedName>
        <fullName evidence="2">Carboxylesterase type B domain-containing protein</fullName>
    </recommendedName>
</protein>
<dbReference type="Proteomes" id="UP000001645">
    <property type="component" value="Chromosome 13"/>
</dbReference>
<dbReference type="SUPFAM" id="SSF53474">
    <property type="entry name" value="alpha/beta-Hydrolases"/>
    <property type="match status" value="1"/>
</dbReference>
<evidence type="ECO:0000313" key="4">
    <source>
        <dbReference type="Proteomes" id="UP000001645"/>
    </source>
</evidence>
<accession>A0A803YAH7</accession>
<dbReference type="InterPro" id="IPR029058">
    <property type="entry name" value="AB_hydrolase_fold"/>
</dbReference>
<reference evidence="3" key="3">
    <citation type="submission" date="2025-09" db="UniProtKB">
        <authorList>
            <consortium name="Ensembl"/>
        </authorList>
    </citation>
    <scope>IDENTIFICATION</scope>
</reference>
<evidence type="ECO:0000256" key="1">
    <source>
        <dbReference type="ARBA" id="ARBA00005964"/>
    </source>
</evidence>
<organism evidence="3 4">
    <name type="scientific">Meleagris gallopavo</name>
    <name type="common">Wild turkey</name>
    <dbReference type="NCBI Taxonomy" id="9103"/>
    <lineage>
        <taxon>Eukaryota</taxon>
        <taxon>Metazoa</taxon>
        <taxon>Chordata</taxon>
        <taxon>Craniata</taxon>
        <taxon>Vertebrata</taxon>
        <taxon>Euteleostomi</taxon>
        <taxon>Archelosauria</taxon>
        <taxon>Archosauria</taxon>
        <taxon>Dinosauria</taxon>
        <taxon>Saurischia</taxon>
        <taxon>Theropoda</taxon>
        <taxon>Coelurosauria</taxon>
        <taxon>Aves</taxon>
        <taxon>Neognathae</taxon>
        <taxon>Galloanserae</taxon>
        <taxon>Galliformes</taxon>
        <taxon>Phasianidae</taxon>
        <taxon>Meleagridinae</taxon>
        <taxon>Meleagris</taxon>
    </lineage>
</organism>
<dbReference type="InParanoid" id="A0A803YAH7"/>
<reference evidence="3" key="2">
    <citation type="submission" date="2025-08" db="UniProtKB">
        <authorList>
            <consortium name="Ensembl"/>
        </authorList>
    </citation>
    <scope>IDENTIFICATION</scope>
</reference>
<dbReference type="InterPro" id="IPR002018">
    <property type="entry name" value="CarbesteraseB"/>
</dbReference>
<dbReference type="InterPro" id="IPR050309">
    <property type="entry name" value="Type-B_Carboxylest/Lipase"/>
</dbReference>
<comment type="similarity">
    <text evidence="1">Belongs to the type-B carboxylesterase/lipase family.</text>
</comment>
<name>A0A803YAH7_MELGA</name>
<evidence type="ECO:0000259" key="2">
    <source>
        <dbReference type="Pfam" id="PF00135"/>
    </source>
</evidence>